<dbReference type="RefSeq" id="WP_110389912.1">
    <property type="nucleotide sequence ID" value="NZ_QJKI01000003.1"/>
</dbReference>
<feature type="chain" id="PRO_5016349739" evidence="12">
    <location>
        <begin position="33"/>
        <end position="833"/>
    </location>
</feature>
<evidence type="ECO:0000259" key="14">
    <source>
        <dbReference type="Pfam" id="PF07715"/>
    </source>
</evidence>
<dbReference type="SUPFAM" id="SSF56935">
    <property type="entry name" value="Porins"/>
    <property type="match status" value="1"/>
</dbReference>
<keyword evidence="12" id="KW-0732">Signal</keyword>
<comment type="subcellular location">
    <subcellularLocation>
        <location evidence="1 10">Cell outer membrane</location>
        <topology evidence="1 10">Multi-pass membrane protein</topology>
    </subcellularLocation>
</comment>
<dbReference type="PANTHER" id="PTHR30069:SF39">
    <property type="entry name" value="BLL6183 PROTEIN"/>
    <property type="match status" value="1"/>
</dbReference>
<reference evidence="15 16" key="1">
    <citation type="submission" date="2018-05" db="EMBL/GenBank/DDBJ databases">
        <title>Genomic Encyclopedia of Type Strains, Phase IV (KMG-IV): sequencing the most valuable type-strain genomes for metagenomic binning, comparative biology and taxonomic classification.</title>
        <authorList>
            <person name="Goeker M."/>
        </authorList>
    </citation>
    <scope>NUCLEOTIDE SEQUENCE [LARGE SCALE GENOMIC DNA]</scope>
    <source>
        <strain evidence="15 16">DSM 29661</strain>
    </source>
</reference>
<keyword evidence="16" id="KW-1185">Reference proteome</keyword>
<keyword evidence="4 10" id="KW-1134">Transmembrane beta strand</keyword>
<dbReference type="EMBL" id="QJKI01000003">
    <property type="protein sequence ID" value="PXX80680.1"/>
    <property type="molecule type" value="Genomic_DNA"/>
</dbReference>
<evidence type="ECO:0000256" key="3">
    <source>
        <dbReference type="ARBA" id="ARBA00022448"/>
    </source>
</evidence>
<evidence type="ECO:0000256" key="1">
    <source>
        <dbReference type="ARBA" id="ARBA00004571"/>
    </source>
</evidence>
<dbReference type="PANTHER" id="PTHR30069">
    <property type="entry name" value="TONB-DEPENDENT OUTER MEMBRANE RECEPTOR"/>
    <property type="match status" value="1"/>
</dbReference>
<evidence type="ECO:0000256" key="2">
    <source>
        <dbReference type="ARBA" id="ARBA00009810"/>
    </source>
</evidence>
<name>A0A318KSI9_9NEIS</name>
<evidence type="ECO:0000256" key="5">
    <source>
        <dbReference type="ARBA" id="ARBA00022692"/>
    </source>
</evidence>
<keyword evidence="5 10" id="KW-0812">Transmembrane</keyword>
<evidence type="ECO:0000256" key="8">
    <source>
        <dbReference type="ARBA" id="ARBA00023170"/>
    </source>
</evidence>
<dbReference type="Gene3D" id="2.40.170.20">
    <property type="entry name" value="TonB-dependent receptor, beta-barrel domain"/>
    <property type="match status" value="1"/>
</dbReference>
<dbReference type="Gene3D" id="2.170.130.10">
    <property type="entry name" value="TonB-dependent receptor, plug domain"/>
    <property type="match status" value="1"/>
</dbReference>
<dbReference type="InterPro" id="IPR012910">
    <property type="entry name" value="Plug_dom"/>
</dbReference>
<feature type="domain" description="TonB-dependent receptor-like beta-barrel" evidence="13">
    <location>
        <begin position="239"/>
        <end position="768"/>
    </location>
</feature>
<evidence type="ECO:0000313" key="15">
    <source>
        <dbReference type="EMBL" id="PXX80680.1"/>
    </source>
</evidence>
<comment type="caution">
    <text evidence="15">The sequence shown here is derived from an EMBL/GenBank/DDBJ whole genome shotgun (WGS) entry which is preliminary data.</text>
</comment>
<dbReference type="Pfam" id="PF00593">
    <property type="entry name" value="TonB_dep_Rec_b-barrel"/>
    <property type="match status" value="1"/>
</dbReference>
<accession>A0A318KSI9</accession>
<dbReference type="InterPro" id="IPR037066">
    <property type="entry name" value="Plug_dom_sf"/>
</dbReference>
<feature type="signal peptide" evidence="12">
    <location>
        <begin position="1"/>
        <end position="32"/>
    </location>
</feature>
<dbReference type="Proteomes" id="UP000247555">
    <property type="component" value="Unassembled WGS sequence"/>
</dbReference>
<evidence type="ECO:0000256" key="9">
    <source>
        <dbReference type="ARBA" id="ARBA00023237"/>
    </source>
</evidence>
<keyword evidence="7 10" id="KW-0472">Membrane</keyword>
<evidence type="ECO:0000256" key="10">
    <source>
        <dbReference type="PROSITE-ProRule" id="PRU01360"/>
    </source>
</evidence>
<proteinExistence type="inferred from homology"/>
<evidence type="ECO:0000256" key="11">
    <source>
        <dbReference type="RuleBase" id="RU003357"/>
    </source>
</evidence>
<keyword evidence="8 15" id="KW-0675">Receptor</keyword>
<sequence length="833" mass="90542">MLQFYQIPCRGPARAPWLLCIAGLLGPVVAQAEDAALAEVTVVGATPLPGLGLSRAQVAAPVVSRNAAALQHSQRATLGEFLERELGSVHINDMQGNALQADVNYRGYTASPLLGTPQGLSVYLDGMRMNQPFGDVVSWDALPRSALATLTLMPGSNPLFGLNTLGGALALTTKDGLSHPGTAIETGYGSDQRRRLGFEHGGSAANGLNWFVTGNWMKENGWREHSPSETRQLFAKLGWSGERTDLAAALGWADNTLTGNGLQDARLLARDYRSVYTQPDETDNRSAWLNLTGKHQLNDRVQLSGNAYARRLSSSTLNGDLNEDSLDQQVYLQRTSTADRNALSKAGYSNLPSQNETAANTPFPYWRCLAQTALADEPAEKCNGLLNRTRTRQTQYGFSGQFTLQDTGNQFTAGLGYDASRVRFSQTSQFGYLNPDRSVTPVNFFADGREIDDSGVPVDNRVNLSGRTRTWSLFATDTLTLAEHWHLTLSARWNQTRLSVRDHITPGGGAGSMDGDHRFSRLNPAAGLSYAPSANLTAWLGYNQGSRAPSVVELGCADPSNPCRLPNAMASDPALRQVVTHTWEAGVRGKFTPNLRWQLGGFRADSRDDILFVASRQSGSGYFKNVDRTRRQGVELGLSGEHGAFNWGLDYTYLDATYQSAETLTAAANSSQDASGNIRVQPGDRLPLTPRHLVKLRADYRFSPQWQAGVAMRAVAGSLARGNENGQHQSDGVYNLGPGRSAGYAVWDLTGEYRPTTQLTVFGQVNNVFDRRYATAAQLGATGFTSDGNFVARPFAAVGGKYPLMHATFYAPGAPRSFWLGVRYEFDKVAQKD</sequence>
<keyword evidence="6 11" id="KW-0798">TonB box</keyword>
<dbReference type="OrthoDB" id="9764669at2"/>
<dbReference type="InterPro" id="IPR000531">
    <property type="entry name" value="Beta-barrel_TonB"/>
</dbReference>
<keyword evidence="9 10" id="KW-0998">Cell outer membrane</keyword>
<gene>
    <name evidence="15" type="ORF">DFR34_10319</name>
</gene>
<organism evidence="15 16">
    <name type="scientific">Rivihabitans pingtungensis</name>
    <dbReference type="NCBI Taxonomy" id="1054498"/>
    <lineage>
        <taxon>Bacteria</taxon>
        <taxon>Pseudomonadati</taxon>
        <taxon>Pseudomonadota</taxon>
        <taxon>Betaproteobacteria</taxon>
        <taxon>Neisseriales</taxon>
        <taxon>Aquaspirillaceae</taxon>
        <taxon>Rivihabitans</taxon>
    </lineage>
</organism>
<dbReference type="PROSITE" id="PS52016">
    <property type="entry name" value="TONB_DEPENDENT_REC_3"/>
    <property type="match status" value="1"/>
</dbReference>
<dbReference type="AlphaFoldDB" id="A0A318KSI9"/>
<evidence type="ECO:0000256" key="12">
    <source>
        <dbReference type="SAM" id="SignalP"/>
    </source>
</evidence>
<dbReference type="GO" id="GO:0009279">
    <property type="term" value="C:cell outer membrane"/>
    <property type="evidence" value="ECO:0007669"/>
    <property type="project" value="UniProtKB-SubCell"/>
</dbReference>
<comment type="similarity">
    <text evidence="2 10 11">Belongs to the TonB-dependent receptor family.</text>
</comment>
<evidence type="ECO:0000256" key="6">
    <source>
        <dbReference type="ARBA" id="ARBA00023077"/>
    </source>
</evidence>
<keyword evidence="3 10" id="KW-0813">Transport</keyword>
<dbReference type="GO" id="GO:0044718">
    <property type="term" value="P:siderophore transmembrane transport"/>
    <property type="evidence" value="ECO:0007669"/>
    <property type="project" value="TreeGrafter"/>
</dbReference>
<evidence type="ECO:0000313" key="16">
    <source>
        <dbReference type="Proteomes" id="UP000247555"/>
    </source>
</evidence>
<dbReference type="InterPro" id="IPR036942">
    <property type="entry name" value="Beta-barrel_TonB_sf"/>
</dbReference>
<dbReference type="InterPro" id="IPR039426">
    <property type="entry name" value="TonB-dep_rcpt-like"/>
</dbReference>
<evidence type="ECO:0000259" key="13">
    <source>
        <dbReference type="Pfam" id="PF00593"/>
    </source>
</evidence>
<dbReference type="GO" id="GO:0015344">
    <property type="term" value="F:siderophore uptake transmembrane transporter activity"/>
    <property type="evidence" value="ECO:0007669"/>
    <property type="project" value="TreeGrafter"/>
</dbReference>
<feature type="domain" description="TonB-dependent receptor plug" evidence="14">
    <location>
        <begin position="57"/>
        <end position="168"/>
    </location>
</feature>
<evidence type="ECO:0000256" key="7">
    <source>
        <dbReference type="ARBA" id="ARBA00023136"/>
    </source>
</evidence>
<evidence type="ECO:0000256" key="4">
    <source>
        <dbReference type="ARBA" id="ARBA00022452"/>
    </source>
</evidence>
<protein>
    <submittedName>
        <fullName evidence="15">Outer membrane receptor protein involved in Fe transport</fullName>
    </submittedName>
</protein>
<dbReference type="Pfam" id="PF07715">
    <property type="entry name" value="Plug"/>
    <property type="match status" value="1"/>
</dbReference>